<dbReference type="Pfam" id="PF05656">
    <property type="entry name" value="DUF805"/>
    <property type="match status" value="1"/>
</dbReference>
<gene>
    <name evidence="2" type="ORF">GJW-30_1_03157</name>
</gene>
<evidence type="ECO:0000313" key="2">
    <source>
        <dbReference type="EMBL" id="BAT60609.1"/>
    </source>
</evidence>
<dbReference type="EMBL" id="AP014946">
    <property type="protein sequence ID" value="BAT60609.1"/>
    <property type="molecule type" value="Genomic_DNA"/>
</dbReference>
<dbReference type="KEGG" id="vgo:GJW-30_1_03157"/>
<dbReference type="PANTHER" id="PTHR34980">
    <property type="entry name" value="INNER MEMBRANE PROTEIN-RELATED-RELATED"/>
    <property type="match status" value="1"/>
</dbReference>
<accession>A0A0S3PXE6</accession>
<dbReference type="InterPro" id="IPR008523">
    <property type="entry name" value="DUF805"/>
</dbReference>
<feature type="transmembrane region" description="Helical" evidence="1">
    <location>
        <begin position="127"/>
        <end position="152"/>
    </location>
</feature>
<keyword evidence="1" id="KW-0812">Transmembrane</keyword>
<dbReference type="RefSeq" id="WP_096356973.1">
    <property type="nucleotide sequence ID" value="NZ_AP014946.1"/>
</dbReference>
<dbReference type="PANTHER" id="PTHR34980:SF3">
    <property type="entry name" value="BLR8105 PROTEIN"/>
    <property type="match status" value="1"/>
</dbReference>
<dbReference type="AlphaFoldDB" id="A0A0S3PXE6"/>
<proteinExistence type="predicted"/>
<dbReference type="Proteomes" id="UP000236884">
    <property type="component" value="Chromosome"/>
</dbReference>
<sequence length="177" mass="19479">MSHNSDGSADHIAHSPLAAYFPRYSRRKFWLWSLGLLGLAVLMLGAVAVMNNPTGGSGGAGAFFILLALFIALYCKMLIHRLHDLNVSGWWTMLLAPLLILLPILMYRESHEVYLRIEQSYEAQRAIQTYVLAMLIGSFGLLLGGFVTMGSLPGTAGPNRFGSSLRNKIEPDLPEET</sequence>
<name>A0A0S3PXE6_9BRAD</name>
<keyword evidence="1" id="KW-0472">Membrane</keyword>
<evidence type="ECO:0000256" key="1">
    <source>
        <dbReference type="SAM" id="Phobius"/>
    </source>
</evidence>
<organism evidence="2 3">
    <name type="scientific">Variibacter gotjawalensis</name>
    <dbReference type="NCBI Taxonomy" id="1333996"/>
    <lineage>
        <taxon>Bacteria</taxon>
        <taxon>Pseudomonadati</taxon>
        <taxon>Pseudomonadota</taxon>
        <taxon>Alphaproteobacteria</taxon>
        <taxon>Hyphomicrobiales</taxon>
        <taxon>Nitrobacteraceae</taxon>
        <taxon>Variibacter</taxon>
    </lineage>
</organism>
<keyword evidence="1" id="KW-1133">Transmembrane helix</keyword>
<feature type="transmembrane region" description="Helical" evidence="1">
    <location>
        <begin position="87"/>
        <end position="107"/>
    </location>
</feature>
<feature type="transmembrane region" description="Helical" evidence="1">
    <location>
        <begin position="56"/>
        <end position="75"/>
    </location>
</feature>
<protein>
    <submittedName>
        <fullName evidence="2">Uncharacterized protein</fullName>
    </submittedName>
</protein>
<keyword evidence="3" id="KW-1185">Reference proteome</keyword>
<evidence type="ECO:0000313" key="3">
    <source>
        <dbReference type="Proteomes" id="UP000236884"/>
    </source>
</evidence>
<reference evidence="2 3" key="1">
    <citation type="submission" date="2015-08" db="EMBL/GenBank/DDBJ databases">
        <title>Investigation of the bacterial diversity of lava forest soil.</title>
        <authorList>
            <person name="Lee J.S."/>
        </authorList>
    </citation>
    <scope>NUCLEOTIDE SEQUENCE [LARGE SCALE GENOMIC DNA]</scope>
    <source>
        <strain evidence="2 3">GJW-30</strain>
    </source>
</reference>
<feature type="transmembrane region" description="Helical" evidence="1">
    <location>
        <begin position="29"/>
        <end position="50"/>
    </location>
</feature>
<dbReference type="GO" id="GO:0005886">
    <property type="term" value="C:plasma membrane"/>
    <property type="evidence" value="ECO:0007669"/>
    <property type="project" value="TreeGrafter"/>
</dbReference>